<dbReference type="AlphaFoldDB" id="A0A068NL75"/>
<protein>
    <submittedName>
        <fullName evidence="1">Uncharacterized protein</fullName>
    </submittedName>
</protein>
<dbReference type="STRING" id="661478.OP10G_0794"/>
<name>A0A068NL75_FIMGI</name>
<organism evidence="1 2">
    <name type="scientific">Fimbriimonas ginsengisoli Gsoil 348</name>
    <dbReference type="NCBI Taxonomy" id="661478"/>
    <lineage>
        <taxon>Bacteria</taxon>
        <taxon>Bacillati</taxon>
        <taxon>Armatimonadota</taxon>
        <taxon>Fimbriimonadia</taxon>
        <taxon>Fimbriimonadales</taxon>
        <taxon>Fimbriimonadaceae</taxon>
        <taxon>Fimbriimonas</taxon>
    </lineage>
</organism>
<dbReference type="EMBL" id="CP007139">
    <property type="protein sequence ID" value="AIE84162.1"/>
    <property type="molecule type" value="Genomic_DNA"/>
</dbReference>
<dbReference type="Proteomes" id="UP000027982">
    <property type="component" value="Chromosome"/>
</dbReference>
<evidence type="ECO:0000313" key="2">
    <source>
        <dbReference type="Proteomes" id="UP000027982"/>
    </source>
</evidence>
<sequence length="351" mass="38555">MAIMHLYLLLLNQIPATEALDRYVAFRKSGAYVSADFNMKIGGYSLKGTTGLEKTRRMIVRYSANGLNYVLSMTPERYIELDHLGKVYDEGEGSPEIGFRKSNLFSGLKTYPSWLFDSDFRKAAPDGAMFQVIGKETLDGSVCDLVRSNFDVHQSKGFVEAAIDGKGRIHRANIVVANPMGRYAYEWFVPRMSVSATAPADAFRAEIPDGYVPYKLPWKDGPVQAGSKFPLNGWVGAHGKPSNLVGKIASGGAILVFLGEDEDLNRRVSPALAELRKVATVLTVSTSPKTNEMADLYDPNGKLLQQVAVPGTPLFVHLDKGGVVRHLWMGYDPEKEAAFLSEVRNAIGSKE</sequence>
<keyword evidence="2" id="KW-1185">Reference proteome</keyword>
<dbReference type="SUPFAM" id="SSF52833">
    <property type="entry name" value="Thioredoxin-like"/>
    <property type="match status" value="1"/>
</dbReference>
<proteinExistence type="predicted"/>
<accession>A0A068NL75</accession>
<dbReference type="HOGENOM" id="CLU_789290_0_0_0"/>
<gene>
    <name evidence="1" type="ORF">OP10G_0794</name>
</gene>
<dbReference type="KEGG" id="fgi:OP10G_0794"/>
<evidence type="ECO:0000313" key="1">
    <source>
        <dbReference type="EMBL" id="AIE84162.1"/>
    </source>
</evidence>
<dbReference type="InterPro" id="IPR036249">
    <property type="entry name" value="Thioredoxin-like_sf"/>
</dbReference>
<reference evidence="1 2" key="1">
    <citation type="journal article" date="2014" name="PLoS ONE">
        <title>The first complete genome sequence of the class fimbriimonadia in the phylum armatimonadetes.</title>
        <authorList>
            <person name="Hu Z.Y."/>
            <person name="Wang Y.Z."/>
            <person name="Im W.T."/>
            <person name="Wang S.Y."/>
            <person name="Zhao G.P."/>
            <person name="Zheng H.J."/>
            <person name="Quan Z.X."/>
        </authorList>
    </citation>
    <scope>NUCLEOTIDE SEQUENCE [LARGE SCALE GENOMIC DNA]</scope>
    <source>
        <strain evidence="1">Gsoil 348</strain>
    </source>
</reference>